<evidence type="ECO:0000313" key="3">
    <source>
        <dbReference type="Proteomes" id="UP000023152"/>
    </source>
</evidence>
<sequence length="116" mass="13384">PQQNQNKKTTFVSKGDKKKNQNKERFKQKPIHITVLWLTFCNVDQKTVNKKRVGQERGKKRNQLQNDATFTKSFIVDKQTIGKEGVTLRRGQIVNGDRFFERSGMNVGNLSKVSAF</sequence>
<comment type="caution">
    <text evidence="2">The sequence shown here is derived from an EMBL/GenBank/DDBJ whole genome shotgun (WGS) entry which is preliminary data.</text>
</comment>
<name>X6MPR9_RETFI</name>
<dbReference type="Proteomes" id="UP000023152">
    <property type="component" value="Unassembled WGS sequence"/>
</dbReference>
<reference evidence="2 3" key="1">
    <citation type="journal article" date="2013" name="Curr. Biol.">
        <title>The Genome of the Foraminiferan Reticulomyxa filosa.</title>
        <authorList>
            <person name="Glockner G."/>
            <person name="Hulsmann N."/>
            <person name="Schleicher M."/>
            <person name="Noegel A.A."/>
            <person name="Eichinger L."/>
            <person name="Gallinger C."/>
            <person name="Pawlowski J."/>
            <person name="Sierra R."/>
            <person name="Euteneuer U."/>
            <person name="Pillet L."/>
            <person name="Moustafa A."/>
            <person name="Platzer M."/>
            <person name="Groth M."/>
            <person name="Szafranski K."/>
            <person name="Schliwa M."/>
        </authorList>
    </citation>
    <scope>NUCLEOTIDE SEQUENCE [LARGE SCALE GENOMIC DNA]</scope>
</reference>
<feature type="compositionally biased region" description="Polar residues" evidence="1">
    <location>
        <begin position="1"/>
        <end position="12"/>
    </location>
</feature>
<feature type="region of interest" description="Disordered" evidence="1">
    <location>
        <begin position="1"/>
        <end position="26"/>
    </location>
</feature>
<feature type="non-terminal residue" evidence="2">
    <location>
        <position position="1"/>
    </location>
</feature>
<organism evidence="2 3">
    <name type="scientific">Reticulomyxa filosa</name>
    <dbReference type="NCBI Taxonomy" id="46433"/>
    <lineage>
        <taxon>Eukaryota</taxon>
        <taxon>Sar</taxon>
        <taxon>Rhizaria</taxon>
        <taxon>Retaria</taxon>
        <taxon>Foraminifera</taxon>
        <taxon>Monothalamids</taxon>
        <taxon>Reticulomyxidae</taxon>
        <taxon>Reticulomyxa</taxon>
    </lineage>
</organism>
<dbReference type="AlphaFoldDB" id="X6MPR9"/>
<proteinExistence type="predicted"/>
<gene>
    <name evidence="2" type="ORF">RFI_21521</name>
</gene>
<dbReference type="EMBL" id="ASPP01018754">
    <property type="protein sequence ID" value="ETO15844.1"/>
    <property type="molecule type" value="Genomic_DNA"/>
</dbReference>
<accession>X6MPR9</accession>
<evidence type="ECO:0000313" key="2">
    <source>
        <dbReference type="EMBL" id="ETO15844.1"/>
    </source>
</evidence>
<evidence type="ECO:0000256" key="1">
    <source>
        <dbReference type="SAM" id="MobiDB-lite"/>
    </source>
</evidence>
<protein>
    <submittedName>
        <fullName evidence="2">Uncharacterized protein</fullName>
    </submittedName>
</protein>
<feature type="compositionally biased region" description="Basic and acidic residues" evidence="1">
    <location>
        <begin position="14"/>
        <end position="26"/>
    </location>
</feature>
<keyword evidence="3" id="KW-1185">Reference proteome</keyword>